<evidence type="ECO:0000256" key="8">
    <source>
        <dbReference type="ARBA" id="ARBA00047883"/>
    </source>
</evidence>
<dbReference type="CDD" id="cd00564">
    <property type="entry name" value="TMP_TenI"/>
    <property type="match status" value="1"/>
</dbReference>
<dbReference type="EC" id="2.5.1.3" evidence="9"/>
<reference evidence="13 14" key="1">
    <citation type="submission" date="2019-02" db="EMBL/GenBank/DDBJ databases">
        <title>Genomic Encyclopedia of Type Strains, Phase IV (KMG-IV): sequencing the most valuable type-strain genomes for metagenomic binning, comparative biology and taxonomic classification.</title>
        <authorList>
            <person name="Goeker M."/>
        </authorList>
    </citation>
    <scope>NUCLEOTIDE SEQUENCE [LARGE SCALE GENOMIC DNA]</scope>
    <source>
        <strain evidence="13 14">DSM 105135</strain>
    </source>
</reference>
<dbReference type="Proteomes" id="UP000292423">
    <property type="component" value="Unassembled WGS sequence"/>
</dbReference>
<dbReference type="PANTHER" id="PTHR20857:SF15">
    <property type="entry name" value="THIAMINE-PHOSPHATE SYNTHASE"/>
    <property type="match status" value="1"/>
</dbReference>
<dbReference type="GO" id="GO:0009229">
    <property type="term" value="P:thiamine diphosphate biosynthetic process"/>
    <property type="evidence" value="ECO:0007669"/>
    <property type="project" value="UniProtKB-UniRule"/>
</dbReference>
<keyword evidence="5 9" id="KW-0784">Thiamine biosynthesis</keyword>
<dbReference type="GO" id="GO:0009228">
    <property type="term" value="P:thiamine biosynthetic process"/>
    <property type="evidence" value="ECO:0007669"/>
    <property type="project" value="UniProtKB-KW"/>
</dbReference>
<evidence type="ECO:0000256" key="1">
    <source>
        <dbReference type="ARBA" id="ARBA00005165"/>
    </source>
</evidence>
<comment type="similarity">
    <text evidence="9 10">Belongs to the thiamine-phosphate synthase family.</text>
</comment>
<dbReference type="PANTHER" id="PTHR20857">
    <property type="entry name" value="THIAMINE-PHOSPHATE PYROPHOSPHORYLASE"/>
    <property type="match status" value="1"/>
</dbReference>
<comment type="caution">
    <text evidence="13">The sequence shown here is derived from an EMBL/GenBank/DDBJ whole genome shotgun (WGS) entry which is preliminary data.</text>
</comment>
<feature type="binding site" evidence="9">
    <location>
        <position position="87"/>
    </location>
    <ligand>
        <name>Mg(2+)</name>
        <dbReference type="ChEBI" id="CHEBI:18420"/>
    </ligand>
</feature>
<evidence type="ECO:0000256" key="5">
    <source>
        <dbReference type="ARBA" id="ARBA00022977"/>
    </source>
</evidence>
<organism evidence="13 14">
    <name type="scientific">Fluviicoccus keumensis</name>
    <dbReference type="NCBI Taxonomy" id="1435465"/>
    <lineage>
        <taxon>Bacteria</taxon>
        <taxon>Pseudomonadati</taxon>
        <taxon>Pseudomonadota</taxon>
        <taxon>Gammaproteobacteria</taxon>
        <taxon>Moraxellales</taxon>
        <taxon>Moraxellaceae</taxon>
        <taxon>Fluviicoccus</taxon>
    </lineage>
</organism>
<comment type="function">
    <text evidence="9">Condenses 4-methyl-5-(beta-hydroxyethyl)thiazole monophosphate (THZ-P) and 2-methyl-4-amino-5-hydroxymethyl pyrimidine pyrophosphate (HMP-PP) to form thiamine monophosphate (TMP).</text>
</comment>
<dbReference type="InterPro" id="IPR036206">
    <property type="entry name" value="ThiamineP_synth_sf"/>
</dbReference>
<feature type="binding site" evidence="9">
    <location>
        <position position="163"/>
    </location>
    <ligand>
        <name>2-[(2R,5Z)-2-carboxy-4-methylthiazol-5(2H)-ylidene]ethyl phosphate</name>
        <dbReference type="ChEBI" id="CHEBI:62899"/>
    </ligand>
</feature>
<dbReference type="HAMAP" id="MF_00097">
    <property type="entry name" value="TMP_synthase"/>
    <property type="match status" value="1"/>
</dbReference>
<keyword evidence="3 9" id="KW-0479">Metal-binding</keyword>
<dbReference type="InterPro" id="IPR034291">
    <property type="entry name" value="TMP_synthase"/>
</dbReference>
<evidence type="ECO:0000256" key="10">
    <source>
        <dbReference type="RuleBase" id="RU003826"/>
    </source>
</evidence>
<comment type="caution">
    <text evidence="9">Lacks conserved residue(s) required for the propagation of feature annotation.</text>
</comment>
<feature type="binding site" evidence="9">
    <location>
        <position position="68"/>
    </location>
    <ligand>
        <name>Mg(2+)</name>
        <dbReference type="ChEBI" id="CHEBI:18420"/>
    </ligand>
</feature>
<evidence type="ECO:0000313" key="14">
    <source>
        <dbReference type="Proteomes" id="UP000292423"/>
    </source>
</evidence>
<dbReference type="AlphaFoldDB" id="A0A4Q7ZAK5"/>
<evidence type="ECO:0000313" key="13">
    <source>
        <dbReference type="EMBL" id="RZU47121.1"/>
    </source>
</evidence>
<comment type="pathway">
    <text evidence="1 9 11">Cofactor biosynthesis; thiamine diphosphate biosynthesis; thiamine phosphate from 4-amino-2-methyl-5-diphosphomethylpyrimidine and 4-methyl-5-(2-phosphoethyl)-thiazole: step 1/1.</text>
</comment>
<evidence type="ECO:0000256" key="9">
    <source>
        <dbReference type="HAMAP-Rule" id="MF_00097"/>
    </source>
</evidence>
<feature type="binding site" evidence="9">
    <location>
        <position position="106"/>
    </location>
    <ligand>
        <name>4-amino-2-methyl-5-(diphosphooxymethyl)pyrimidine</name>
        <dbReference type="ChEBI" id="CHEBI:57841"/>
    </ligand>
</feature>
<feature type="binding site" evidence="9">
    <location>
        <begin position="35"/>
        <end position="39"/>
    </location>
    <ligand>
        <name>4-amino-2-methyl-5-(diphosphooxymethyl)pyrimidine</name>
        <dbReference type="ChEBI" id="CHEBI:57841"/>
    </ligand>
</feature>
<feature type="domain" description="Thiamine phosphate synthase/TenI" evidence="12">
    <location>
        <begin position="7"/>
        <end position="186"/>
    </location>
</feature>
<accession>A0A4Q7ZAK5</accession>
<feature type="binding site" evidence="9">
    <location>
        <position position="67"/>
    </location>
    <ligand>
        <name>4-amino-2-methyl-5-(diphosphooxymethyl)pyrimidine</name>
        <dbReference type="ChEBI" id="CHEBI:57841"/>
    </ligand>
</feature>
<keyword evidence="4 9" id="KW-0460">Magnesium</keyword>
<sequence>MKMPRGLYVITDNSLGDLLLAAVEAALEGGAAIVQYRDKSGDHDRRLSEAHSLLALCRRYDRPLLINDDVDLALAIGADGVHLGRTDGSLAAARERLGPDAILGATCHDSLGYAAEAVQGGADYLAFGAMYPSATKPGAHRADPAILGLAKVRFGLPVVAIGGINTDNAPELLAAGADCLAVIHDIFGRPLPDIRARTAVYQQLFD</sequence>
<evidence type="ECO:0000256" key="3">
    <source>
        <dbReference type="ARBA" id="ARBA00022723"/>
    </source>
</evidence>
<dbReference type="Pfam" id="PF02581">
    <property type="entry name" value="TMP-TENI"/>
    <property type="match status" value="1"/>
</dbReference>
<keyword evidence="14" id="KW-1185">Reference proteome</keyword>
<evidence type="ECO:0000256" key="4">
    <source>
        <dbReference type="ARBA" id="ARBA00022842"/>
    </source>
</evidence>
<proteinExistence type="inferred from homology"/>
<dbReference type="EMBL" id="SHKX01000011">
    <property type="protein sequence ID" value="RZU47121.1"/>
    <property type="molecule type" value="Genomic_DNA"/>
</dbReference>
<evidence type="ECO:0000256" key="6">
    <source>
        <dbReference type="ARBA" id="ARBA00047334"/>
    </source>
</evidence>
<gene>
    <name evidence="9" type="primary">thiE</name>
    <name evidence="13" type="ORF">EV700_1512</name>
</gene>
<comment type="catalytic activity">
    <reaction evidence="6 9 10">
        <text>4-methyl-5-(2-phosphooxyethyl)-thiazole + 4-amino-2-methyl-5-(diphosphooxymethyl)pyrimidine + H(+) = thiamine phosphate + diphosphate</text>
        <dbReference type="Rhea" id="RHEA:22328"/>
        <dbReference type="ChEBI" id="CHEBI:15378"/>
        <dbReference type="ChEBI" id="CHEBI:33019"/>
        <dbReference type="ChEBI" id="CHEBI:37575"/>
        <dbReference type="ChEBI" id="CHEBI:57841"/>
        <dbReference type="ChEBI" id="CHEBI:58296"/>
        <dbReference type="EC" id="2.5.1.3"/>
    </reaction>
</comment>
<dbReference type="NCBIfam" id="TIGR00693">
    <property type="entry name" value="thiE"/>
    <property type="match status" value="1"/>
</dbReference>
<evidence type="ECO:0000256" key="2">
    <source>
        <dbReference type="ARBA" id="ARBA00022679"/>
    </source>
</evidence>
<dbReference type="GO" id="GO:0000287">
    <property type="term" value="F:magnesium ion binding"/>
    <property type="evidence" value="ECO:0007669"/>
    <property type="project" value="UniProtKB-UniRule"/>
</dbReference>
<keyword evidence="2 9" id="KW-0808">Transferase</keyword>
<evidence type="ECO:0000259" key="12">
    <source>
        <dbReference type="Pfam" id="PF02581"/>
    </source>
</evidence>
<comment type="cofactor">
    <cofactor evidence="9">
        <name>Mg(2+)</name>
        <dbReference type="ChEBI" id="CHEBI:18420"/>
    </cofactor>
    <text evidence="9">Binds 1 Mg(2+) ion per subunit.</text>
</comment>
<dbReference type="UniPathway" id="UPA00060">
    <property type="reaction ID" value="UER00141"/>
</dbReference>
<evidence type="ECO:0000256" key="7">
    <source>
        <dbReference type="ARBA" id="ARBA00047851"/>
    </source>
</evidence>
<evidence type="ECO:0000256" key="11">
    <source>
        <dbReference type="RuleBase" id="RU004253"/>
    </source>
</evidence>
<comment type="catalytic activity">
    <reaction evidence="8 9 10">
        <text>2-[(2R,5Z)-2-carboxy-4-methylthiazol-5(2H)-ylidene]ethyl phosphate + 4-amino-2-methyl-5-(diphosphooxymethyl)pyrimidine + 2 H(+) = thiamine phosphate + CO2 + diphosphate</text>
        <dbReference type="Rhea" id="RHEA:47844"/>
        <dbReference type="ChEBI" id="CHEBI:15378"/>
        <dbReference type="ChEBI" id="CHEBI:16526"/>
        <dbReference type="ChEBI" id="CHEBI:33019"/>
        <dbReference type="ChEBI" id="CHEBI:37575"/>
        <dbReference type="ChEBI" id="CHEBI:57841"/>
        <dbReference type="ChEBI" id="CHEBI:62899"/>
        <dbReference type="EC" id="2.5.1.3"/>
    </reaction>
</comment>
<dbReference type="Gene3D" id="3.20.20.70">
    <property type="entry name" value="Aldolase class I"/>
    <property type="match status" value="1"/>
</dbReference>
<protein>
    <recommendedName>
        <fullName evidence="9">Thiamine-phosphate synthase</fullName>
        <shortName evidence="9">TP synthase</shortName>
        <shortName evidence="9">TPS</shortName>
        <ecNumber evidence="9">2.5.1.3</ecNumber>
    </recommendedName>
    <alternativeName>
        <fullName evidence="9">Thiamine-phosphate pyrophosphorylase</fullName>
        <shortName evidence="9">TMP pyrophosphorylase</shortName>
        <shortName evidence="9">TMP-PPase</shortName>
    </alternativeName>
</protein>
<name>A0A4Q7ZAK5_9GAMM</name>
<feature type="binding site" evidence="9">
    <location>
        <position position="136"/>
    </location>
    <ligand>
        <name>4-amino-2-methyl-5-(diphosphooxymethyl)pyrimidine</name>
        <dbReference type="ChEBI" id="CHEBI:57841"/>
    </ligand>
</feature>
<dbReference type="GO" id="GO:0004789">
    <property type="term" value="F:thiamine-phosphate diphosphorylase activity"/>
    <property type="evidence" value="ECO:0007669"/>
    <property type="project" value="UniProtKB-UniRule"/>
</dbReference>
<dbReference type="InterPro" id="IPR022998">
    <property type="entry name" value="ThiamineP_synth_TenI"/>
</dbReference>
<dbReference type="InterPro" id="IPR013785">
    <property type="entry name" value="Aldolase_TIM"/>
</dbReference>
<dbReference type="SUPFAM" id="SSF51391">
    <property type="entry name" value="Thiamin phosphate synthase"/>
    <property type="match status" value="1"/>
</dbReference>
<comment type="catalytic activity">
    <reaction evidence="7 9 10">
        <text>2-(2-carboxy-4-methylthiazol-5-yl)ethyl phosphate + 4-amino-2-methyl-5-(diphosphooxymethyl)pyrimidine + 2 H(+) = thiamine phosphate + CO2 + diphosphate</text>
        <dbReference type="Rhea" id="RHEA:47848"/>
        <dbReference type="ChEBI" id="CHEBI:15378"/>
        <dbReference type="ChEBI" id="CHEBI:16526"/>
        <dbReference type="ChEBI" id="CHEBI:33019"/>
        <dbReference type="ChEBI" id="CHEBI:37575"/>
        <dbReference type="ChEBI" id="CHEBI:57841"/>
        <dbReference type="ChEBI" id="CHEBI:62890"/>
        <dbReference type="EC" id="2.5.1.3"/>
    </reaction>
</comment>
<feature type="binding site" evidence="9">
    <location>
        <begin position="133"/>
        <end position="135"/>
    </location>
    <ligand>
        <name>2-[(2R,5Z)-2-carboxy-4-methylthiazol-5(2H)-ylidene]ethyl phosphate</name>
        <dbReference type="ChEBI" id="CHEBI:62899"/>
    </ligand>
</feature>
<dbReference type="GO" id="GO:0005737">
    <property type="term" value="C:cytoplasm"/>
    <property type="evidence" value="ECO:0007669"/>
    <property type="project" value="TreeGrafter"/>
</dbReference>